<evidence type="ECO:0000313" key="2">
    <source>
        <dbReference type="EMBL" id="KAL1509139.1"/>
    </source>
</evidence>
<gene>
    <name evidence="2" type="ORF">ABEB36_003924</name>
    <name evidence="1" type="ORF">ABEB36_013854</name>
</gene>
<dbReference type="EMBL" id="JBDJPC010000011">
    <property type="protein sequence ID" value="KAL1489928.1"/>
    <property type="molecule type" value="Genomic_DNA"/>
</dbReference>
<organism evidence="1 3">
    <name type="scientific">Hypothenemus hampei</name>
    <name type="common">Coffee berry borer</name>
    <dbReference type="NCBI Taxonomy" id="57062"/>
    <lineage>
        <taxon>Eukaryota</taxon>
        <taxon>Metazoa</taxon>
        <taxon>Ecdysozoa</taxon>
        <taxon>Arthropoda</taxon>
        <taxon>Hexapoda</taxon>
        <taxon>Insecta</taxon>
        <taxon>Pterygota</taxon>
        <taxon>Neoptera</taxon>
        <taxon>Endopterygota</taxon>
        <taxon>Coleoptera</taxon>
        <taxon>Polyphaga</taxon>
        <taxon>Cucujiformia</taxon>
        <taxon>Curculionidae</taxon>
        <taxon>Scolytinae</taxon>
        <taxon>Hypothenemus</taxon>
    </lineage>
</organism>
<sequence>MSDENNNFSTSDESDGENEIDKQILFVKKLKENVILFNKSQTPQIKKEKEVALQAQVSKKISNMKGEVKKKFDLNRTGNKKINYKLWEKQLLAILEVERNPVFAKIPGAMSVGLNNSQDILVEPTSSKSHPPSPTVTFTVKKQKNTSFCTSLETSETKNLSTSQLQRLVLLEQLKLIRMQQQEIQDKTQYGNLNVEEDGNVYFKL</sequence>
<dbReference type="AlphaFoldDB" id="A0ABD1E5T2"/>
<dbReference type="Proteomes" id="UP001566132">
    <property type="component" value="Unassembled WGS sequence"/>
</dbReference>
<protein>
    <submittedName>
        <fullName evidence="1">Uncharacterized protein</fullName>
    </submittedName>
</protein>
<keyword evidence="3" id="KW-1185">Reference proteome</keyword>
<evidence type="ECO:0000313" key="3">
    <source>
        <dbReference type="Proteomes" id="UP001566132"/>
    </source>
</evidence>
<name>A0ABD1E5T2_HYPHA</name>
<accession>A0ABD1E5T2</accession>
<comment type="caution">
    <text evidence="1">The sequence shown here is derived from an EMBL/GenBank/DDBJ whole genome shotgun (WGS) entry which is preliminary data.</text>
</comment>
<evidence type="ECO:0000313" key="1">
    <source>
        <dbReference type="EMBL" id="KAL1489928.1"/>
    </source>
</evidence>
<dbReference type="EMBL" id="JBDJPC010000003">
    <property type="protein sequence ID" value="KAL1509139.1"/>
    <property type="molecule type" value="Genomic_DNA"/>
</dbReference>
<reference evidence="1 3" key="1">
    <citation type="submission" date="2024-05" db="EMBL/GenBank/DDBJ databases">
        <title>Genetic variation in Jamaican populations of the coffee berry borer (Hypothenemus hampei).</title>
        <authorList>
            <person name="Errbii M."/>
            <person name="Myrie A."/>
        </authorList>
    </citation>
    <scope>NUCLEOTIDE SEQUENCE [LARGE SCALE GENOMIC DNA]</scope>
    <source>
        <strain evidence="1">JA-Hopewell-2020-01-JO</strain>
        <tissue evidence="1">Whole body</tissue>
    </source>
</reference>
<proteinExistence type="predicted"/>